<dbReference type="Gene3D" id="3.10.490.10">
    <property type="entry name" value="Gamma-glutamyl cyclotransferase-like"/>
    <property type="match status" value="1"/>
</dbReference>
<keyword evidence="3" id="KW-0808">Transferase</keyword>
<evidence type="ECO:0000256" key="1">
    <source>
        <dbReference type="SAM" id="MobiDB-lite"/>
    </source>
</evidence>
<protein>
    <submittedName>
        <fullName evidence="3">Gamma-glutamylcyclotransferase (GGCT)/AIG2-like uncharacterized protein YtfP</fullName>
    </submittedName>
</protein>
<proteinExistence type="predicted"/>
<accession>A0A543DA38</accession>
<evidence type="ECO:0000259" key="2">
    <source>
        <dbReference type="Pfam" id="PF06094"/>
    </source>
</evidence>
<feature type="region of interest" description="Disordered" evidence="1">
    <location>
        <begin position="327"/>
        <end position="348"/>
    </location>
</feature>
<keyword evidence="4" id="KW-1185">Reference proteome</keyword>
<dbReference type="AlphaFoldDB" id="A0A543DA38"/>
<dbReference type="EMBL" id="VFPA01000004">
    <property type="protein sequence ID" value="TQM06192.1"/>
    <property type="molecule type" value="Genomic_DNA"/>
</dbReference>
<gene>
    <name evidence="3" type="ORF">FB558_6437</name>
</gene>
<dbReference type="CDD" id="cd06661">
    <property type="entry name" value="GGCT_like"/>
    <property type="match status" value="1"/>
</dbReference>
<name>A0A543DA38_9PSEU</name>
<dbReference type="Pfam" id="PF06094">
    <property type="entry name" value="GGACT"/>
    <property type="match status" value="1"/>
</dbReference>
<reference evidence="3 4" key="1">
    <citation type="submission" date="2019-06" db="EMBL/GenBank/DDBJ databases">
        <title>Sequencing the genomes of 1000 actinobacteria strains.</title>
        <authorList>
            <person name="Klenk H.-P."/>
        </authorList>
    </citation>
    <scope>NUCLEOTIDE SEQUENCE [LARGE SCALE GENOMIC DNA]</scope>
    <source>
        <strain evidence="3 4">DSM 45301</strain>
    </source>
</reference>
<feature type="region of interest" description="Disordered" evidence="1">
    <location>
        <begin position="268"/>
        <end position="287"/>
    </location>
</feature>
<dbReference type="SUPFAM" id="SSF110857">
    <property type="entry name" value="Gamma-glutamyl cyclotransferase-like"/>
    <property type="match status" value="1"/>
</dbReference>
<dbReference type="InterPro" id="IPR009288">
    <property type="entry name" value="AIG2-like_dom"/>
</dbReference>
<comment type="caution">
    <text evidence="3">The sequence shown here is derived from an EMBL/GenBank/DDBJ whole genome shotgun (WGS) entry which is preliminary data.</text>
</comment>
<evidence type="ECO:0000313" key="4">
    <source>
        <dbReference type="Proteomes" id="UP000315677"/>
    </source>
</evidence>
<dbReference type="GO" id="GO:0016740">
    <property type="term" value="F:transferase activity"/>
    <property type="evidence" value="ECO:0007669"/>
    <property type="project" value="UniProtKB-KW"/>
</dbReference>
<sequence length="348" mass="37209">MALPDAGFPADPYPGAAPPFSFVHADEESHVLDPHPAHGWAVAGAPLDPWLAARGGVPRARRVPVLAYGSNRCPSKITWLRHALGMGADPVVVLRARTRGVTAVWAAGLRRRDGQRPAVLAAAPGVVEEHAVWLATPEQIAVLDRCEGRDERFRLARLRSGEVRTEHGVRVEAPWCYVGHGAIRRPLLVDGAPVRCADLPQDAARWLDGVPAPGDGLDAPTVVGSPRPDEWPAAVFVHGDLRPGGPAWPRLAPHTDGEPRRTTVDGTVHDTGTGRPALRPGTGRRAPGWLVPVRDPAGLLPVLDGQEGPLSRRERLVTDQGTPCWGYVRTSSADGGRQAITPSSRPVR</sequence>
<feature type="domain" description="Gamma-glutamylcyclotransferase AIG2-like" evidence="2">
    <location>
        <begin position="235"/>
        <end position="331"/>
    </location>
</feature>
<dbReference type="Proteomes" id="UP000315677">
    <property type="component" value="Unassembled WGS sequence"/>
</dbReference>
<dbReference type="InterPro" id="IPR036568">
    <property type="entry name" value="GGCT-like_sf"/>
</dbReference>
<organism evidence="3 4">
    <name type="scientific">Pseudonocardia kunmingensis</name>
    <dbReference type="NCBI Taxonomy" id="630975"/>
    <lineage>
        <taxon>Bacteria</taxon>
        <taxon>Bacillati</taxon>
        <taxon>Actinomycetota</taxon>
        <taxon>Actinomycetes</taxon>
        <taxon>Pseudonocardiales</taxon>
        <taxon>Pseudonocardiaceae</taxon>
        <taxon>Pseudonocardia</taxon>
    </lineage>
</organism>
<dbReference type="InterPro" id="IPR013024">
    <property type="entry name" value="GGCT-like"/>
</dbReference>
<dbReference type="RefSeq" id="WP_246106899.1">
    <property type="nucleotide sequence ID" value="NZ_VFPA01000004.1"/>
</dbReference>
<evidence type="ECO:0000313" key="3">
    <source>
        <dbReference type="EMBL" id="TQM06192.1"/>
    </source>
</evidence>